<keyword evidence="2" id="KW-0288">FMN</keyword>
<dbReference type="Gene3D" id="3.20.20.30">
    <property type="entry name" value="Luciferase-like domain"/>
    <property type="match status" value="1"/>
</dbReference>
<accession>A0A1X1TX01</accession>
<comment type="caution">
    <text evidence="6">The sequence shown here is derived from an EMBL/GenBank/DDBJ whole genome shotgun (WGS) entry which is preliminary data.</text>
</comment>
<keyword evidence="7" id="KW-1185">Reference proteome</keyword>
<dbReference type="EMBL" id="LQOV01000032">
    <property type="protein sequence ID" value="ORV49067.1"/>
    <property type="molecule type" value="Genomic_DNA"/>
</dbReference>
<evidence type="ECO:0000256" key="3">
    <source>
        <dbReference type="ARBA" id="ARBA00023002"/>
    </source>
</evidence>
<keyword evidence="4" id="KW-0503">Monooxygenase</keyword>
<evidence type="ECO:0000256" key="4">
    <source>
        <dbReference type="ARBA" id="ARBA00023033"/>
    </source>
</evidence>
<proteinExistence type="predicted"/>
<reference evidence="6 7" key="1">
    <citation type="submission" date="2016-01" db="EMBL/GenBank/DDBJ databases">
        <title>The new phylogeny of the genus Mycobacterium.</title>
        <authorList>
            <person name="Tarcisio F."/>
            <person name="Conor M."/>
            <person name="Antonella G."/>
            <person name="Elisabetta G."/>
            <person name="Giulia F.S."/>
            <person name="Sara T."/>
            <person name="Anna F."/>
            <person name="Clotilde B."/>
            <person name="Roberto B."/>
            <person name="Veronica D.S."/>
            <person name="Fabio R."/>
            <person name="Monica P."/>
            <person name="Olivier J."/>
            <person name="Enrico T."/>
            <person name="Nicola S."/>
        </authorList>
    </citation>
    <scope>NUCLEOTIDE SEQUENCE [LARGE SCALE GENOMIC DNA]</scope>
    <source>
        <strain evidence="6 7">DSM 44852</strain>
    </source>
</reference>
<dbReference type="PANTHER" id="PTHR42847">
    <property type="entry name" value="ALKANESULFONATE MONOOXYGENASE"/>
    <property type="match status" value="1"/>
</dbReference>
<dbReference type="InterPro" id="IPR019921">
    <property type="entry name" value="Lucif-like_OxRdtase_Rv2161c"/>
</dbReference>
<evidence type="ECO:0000313" key="6">
    <source>
        <dbReference type="EMBL" id="ORV49067.1"/>
    </source>
</evidence>
<dbReference type="InterPro" id="IPR011251">
    <property type="entry name" value="Luciferase-like_dom"/>
</dbReference>
<dbReference type="SUPFAM" id="SSF51679">
    <property type="entry name" value="Bacterial luciferase-like"/>
    <property type="match status" value="1"/>
</dbReference>
<dbReference type="STRING" id="292462.AWC05_02520"/>
<evidence type="ECO:0000256" key="2">
    <source>
        <dbReference type="ARBA" id="ARBA00022643"/>
    </source>
</evidence>
<organism evidence="6 7">
    <name type="scientific">Mycobacterium florentinum</name>
    <dbReference type="NCBI Taxonomy" id="292462"/>
    <lineage>
        <taxon>Bacteria</taxon>
        <taxon>Bacillati</taxon>
        <taxon>Actinomycetota</taxon>
        <taxon>Actinomycetes</taxon>
        <taxon>Mycobacteriales</taxon>
        <taxon>Mycobacteriaceae</taxon>
        <taxon>Mycobacterium</taxon>
        <taxon>Mycobacterium simiae complex</taxon>
    </lineage>
</organism>
<feature type="domain" description="Luciferase-like" evidence="5">
    <location>
        <begin position="29"/>
        <end position="245"/>
    </location>
</feature>
<dbReference type="PANTHER" id="PTHR42847:SF4">
    <property type="entry name" value="ALKANESULFONATE MONOOXYGENASE-RELATED"/>
    <property type="match status" value="1"/>
</dbReference>
<dbReference type="Proteomes" id="UP000193010">
    <property type="component" value="Unassembled WGS sequence"/>
</dbReference>
<name>A0A1X1TX01_MYCFL</name>
<evidence type="ECO:0000256" key="1">
    <source>
        <dbReference type="ARBA" id="ARBA00022630"/>
    </source>
</evidence>
<dbReference type="AlphaFoldDB" id="A0A1X1TX01"/>
<protein>
    <recommendedName>
        <fullName evidence="5">Luciferase-like domain-containing protein</fullName>
    </recommendedName>
</protein>
<evidence type="ECO:0000313" key="7">
    <source>
        <dbReference type="Proteomes" id="UP000193010"/>
    </source>
</evidence>
<evidence type="ECO:0000259" key="5">
    <source>
        <dbReference type="Pfam" id="PF00296"/>
    </source>
</evidence>
<dbReference type="InterPro" id="IPR050172">
    <property type="entry name" value="SsuD_RutA_monooxygenase"/>
</dbReference>
<dbReference type="NCBIfam" id="TIGR03619">
    <property type="entry name" value="F420_Rv2161c"/>
    <property type="match status" value="1"/>
</dbReference>
<keyword evidence="1" id="KW-0285">Flavoprotein</keyword>
<sequence>MDPDRDEGDGAALMRIGLFMFVTAESVHIGKLAKIAEDAGFESIWVPEHTHIPANRATSPPLGPVVPDKYSKLFDPFITLTAAAASTEKLLLGTAVTLTAVHDPIILAKQIASVDVLSGGRLLLGVGSGWNREELADHGVDFDTRWRRACEHLSAMKAIWANDEASFRGEWVDFERIWSWPKPVQQPNPPVLYGTIHPSRLVIRDADGWLPLSLAHPGQLRERMVRVRQMAGEAGRDPDELDITVMCLERIEPQVIAEYVGAGATRVVIRPPLDSEEKFREYLARYEELLTPAAAY</sequence>
<dbReference type="GO" id="GO:0008726">
    <property type="term" value="F:alkanesulfonate monooxygenase activity"/>
    <property type="evidence" value="ECO:0007669"/>
    <property type="project" value="TreeGrafter"/>
</dbReference>
<dbReference type="InterPro" id="IPR036661">
    <property type="entry name" value="Luciferase-like_sf"/>
</dbReference>
<gene>
    <name evidence="6" type="ORF">AWC05_02520</name>
</gene>
<keyword evidence="3" id="KW-0560">Oxidoreductase</keyword>
<dbReference type="Pfam" id="PF00296">
    <property type="entry name" value="Bac_luciferase"/>
    <property type="match status" value="1"/>
</dbReference>
<dbReference type="GO" id="GO:0046306">
    <property type="term" value="P:alkanesulfonate catabolic process"/>
    <property type="evidence" value="ECO:0007669"/>
    <property type="project" value="TreeGrafter"/>
</dbReference>